<dbReference type="InterPro" id="IPR027417">
    <property type="entry name" value="P-loop_NTPase"/>
</dbReference>
<evidence type="ECO:0000259" key="9">
    <source>
        <dbReference type="SMART" id="SM00968"/>
    </source>
</evidence>
<protein>
    <recommendedName>
        <fullName evidence="9">SMC hinge domain-containing protein</fullName>
    </recommendedName>
</protein>
<organism evidence="10 11">
    <name type="scientific">Somion occarium</name>
    <dbReference type="NCBI Taxonomy" id="3059160"/>
    <lineage>
        <taxon>Eukaryota</taxon>
        <taxon>Fungi</taxon>
        <taxon>Dikarya</taxon>
        <taxon>Basidiomycota</taxon>
        <taxon>Agaricomycotina</taxon>
        <taxon>Agaricomycetes</taxon>
        <taxon>Polyporales</taxon>
        <taxon>Cerrenaceae</taxon>
        <taxon>Somion</taxon>
    </lineage>
</organism>
<evidence type="ECO:0000256" key="7">
    <source>
        <dbReference type="SAM" id="Coils"/>
    </source>
</evidence>
<dbReference type="Proteomes" id="UP001497453">
    <property type="component" value="Chromosome 1"/>
</dbReference>
<dbReference type="Pfam" id="PF02463">
    <property type="entry name" value="SMC_N"/>
    <property type="match status" value="1"/>
</dbReference>
<dbReference type="SMART" id="SM00968">
    <property type="entry name" value="SMC_hinge"/>
    <property type="match status" value="1"/>
</dbReference>
<feature type="compositionally biased region" description="Polar residues" evidence="8">
    <location>
        <begin position="276"/>
        <end position="285"/>
    </location>
</feature>
<accession>A0ABP1CJ30</accession>
<evidence type="ECO:0000256" key="1">
    <source>
        <dbReference type="ARBA" id="ARBA00004123"/>
    </source>
</evidence>
<evidence type="ECO:0000256" key="4">
    <source>
        <dbReference type="ARBA" id="ARBA00022840"/>
    </source>
</evidence>
<feature type="compositionally biased region" description="Basic and acidic residues" evidence="8">
    <location>
        <begin position="324"/>
        <end position="333"/>
    </location>
</feature>
<keyword evidence="6" id="KW-0539">Nucleus</keyword>
<sequence>MSPSALVTSEYCLLLKDHWVLRRTTNMPPRRSTRSASVQPPPVEKPIPSKRKRGQPAEEEVLTDHVNTKPPSRTRKPPSRTASSTAKAKGRARSSLEDVPESDIEEDEEGSPPPMKKTRPSLGDDDEYEVEEDIKPVTRKVPARKQPVSRGGRSSVVKKELVAEEEDVKPTVRNTHSRLSSATTKPSARTSGRATRGKAKKEESSEVEEIPVKHEIIEISDDSSVEEISAPLKPTRRPRGKAAQGVRRSATPVSQPPSAQPSGRSSDPLKREESQDPQSPLQANSAIVPAAPVPDDEDSAQEVTSVNEEKEDAAALQTAEPYEEEHSLLDDIRPPSPKLTTQPAIPEEPQGPKPRLVIHKMALVNFKSYAGRQEIGPFHKSFSAIVGPNGSGKSNTIDALLFVFGYRASKMRQGKLSELIHNSARYPDLDECSVEVHFREIIDEPGPDAFSVVPDSTLVVARTAYKNNSSRYTINGHQSNYSEVQKLLKGRGIDLDHNRFLILQGEVESIAQMKPKAPSEHEDGLLEYLEDIIGTSKYKGPIEEAIQEVERLNEERIEKMNRLKIVERERNALEEQKREAEDYLRLQNEHVRALSRLWQWYLWRCLVNEEKFNESIEEIKRELAAETGRNQDDITHLEMLEKHYKERGAAYEEVKAAAAEAVKDLTAHEKEQVSLEERRKHANTKSKKLKKLLQEDERTHAEALRAIEDNATKIEKGKTKAEELEGNLAREEQILEDIRDSLKDKTQVFHDQIEVKQKELQPWTAKINAKQAEIDVATSERDMLAKKADAVKAAYEEAKADLQQLQSDYETKATELEDLQARKGETVKEVKAADRKFKELQGQVQELRSKASSSRQRVDEAKASQAASTSQNKVLDSLTRLKNAGRISGFHGRLGSLGTIPDEYDVAVSTACGALNNLVVDTVEQGQACIEYLRKQNVGRASFLVLEKLSSRGLDRIQTPENVPRLFDLIKPKDPRLAPAFYKAVGNTLVAKDLDQANRIAFGARRWRVVTLAGQLIEASGAMSGGGNHVARGLMSSKLQADAVSPDVLRQYERESEDASRQLEDALHQLRELEGELDALAKASPQIDVAVEKVNLDLRTGSKRIAEAEKRVRDLKSQNKPDAGDLARIAALEDEIATATEELEKLQERTAAIQEDVKALEKKIMEVGGSRMLTQKSKVDGIKLHIGLANDDITKAEVAKAKAEKDSEKLANTIETNTASMKELNAELQKLNQQYEECAAYVEEIRSQVEAAQTAAENSKDDLENLKGELDAKTEEIQAFRQKEMELKQSLADVEKEAAENAKALDHYQREHDKLRLEDIDEDDDDEGEGSLNNEKATDDESHEREGRPKRSSSHELHMYTAEELAVFKKREMVADAELLDERLKNAKPNLGVLKDYKKREEEFLRRAHDLDEVTLQRDAQKQKQDDLMKRRLNEFLEGFHTISLKLKEMYQMITLGGNAELELVDSMDPFSEGIIFSVMPPKKSWRNISNLSGGEKTLSSLALVFALHVYKPTPLYFMDEIDAALDFRNVSIVANYIKDRTKNAQFIIISLRNDMFELSHRLIGIYKTSNATRSISIDNRALHTIPINGTRTGVESV</sequence>
<feature type="coiled-coil region" evidence="7">
    <location>
        <begin position="651"/>
        <end position="685"/>
    </location>
</feature>
<dbReference type="PANTHER" id="PTHR18937">
    <property type="entry name" value="STRUCTURAL MAINTENANCE OF CHROMOSOMES SMC FAMILY MEMBER"/>
    <property type="match status" value="1"/>
</dbReference>
<feature type="compositionally biased region" description="Basic and acidic residues" evidence="8">
    <location>
        <begin position="200"/>
        <end position="217"/>
    </location>
</feature>
<evidence type="ECO:0000256" key="3">
    <source>
        <dbReference type="ARBA" id="ARBA00022741"/>
    </source>
</evidence>
<dbReference type="Gene3D" id="1.10.287.1490">
    <property type="match status" value="1"/>
</dbReference>
<dbReference type="SUPFAM" id="SSF52540">
    <property type="entry name" value="P-loop containing nucleoside triphosphate hydrolases"/>
    <property type="match status" value="1"/>
</dbReference>
<comment type="subcellular location">
    <subcellularLocation>
        <location evidence="1">Nucleus</location>
    </subcellularLocation>
</comment>
<keyword evidence="5 7" id="KW-0175">Coiled coil</keyword>
<dbReference type="Gene3D" id="1.20.1060.20">
    <property type="match status" value="1"/>
</dbReference>
<feature type="compositionally biased region" description="Polar residues" evidence="8">
    <location>
        <begin position="844"/>
        <end position="855"/>
    </location>
</feature>
<feature type="coiled-coil region" evidence="7">
    <location>
        <begin position="1049"/>
        <end position="1163"/>
    </location>
</feature>
<dbReference type="InterPro" id="IPR003395">
    <property type="entry name" value="RecF/RecN/SMC_N"/>
</dbReference>
<feature type="region of interest" description="Disordered" evidence="8">
    <location>
        <begin position="23"/>
        <end position="352"/>
    </location>
</feature>
<dbReference type="Gene3D" id="3.30.70.1620">
    <property type="match status" value="1"/>
</dbReference>
<evidence type="ECO:0000313" key="10">
    <source>
        <dbReference type="EMBL" id="CAL1694693.1"/>
    </source>
</evidence>
<keyword evidence="11" id="KW-1185">Reference proteome</keyword>
<feature type="domain" description="SMC hinge" evidence="9">
    <location>
        <begin position="888"/>
        <end position="1001"/>
    </location>
</feature>
<feature type="compositionally biased region" description="Basic and acidic residues" evidence="8">
    <location>
        <begin position="1336"/>
        <end position="1358"/>
    </location>
</feature>
<feature type="compositionally biased region" description="Acidic residues" evidence="8">
    <location>
        <begin position="123"/>
        <end position="132"/>
    </location>
</feature>
<keyword evidence="4" id="KW-0067">ATP-binding</keyword>
<evidence type="ECO:0000256" key="2">
    <source>
        <dbReference type="ARBA" id="ARBA00006005"/>
    </source>
</evidence>
<evidence type="ECO:0000256" key="5">
    <source>
        <dbReference type="ARBA" id="ARBA00023054"/>
    </source>
</evidence>
<dbReference type="Pfam" id="PF06470">
    <property type="entry name" value="SMC_hinge"/>
    <property type="match status" value="1"/>
</dbReference>
<feature type="compositionally biased region" description="Basic and acidic residues" evidence="8">
    <location>
        <begin position="1304"/>
        <end position="1318"/>
    </location>
</feature>
<comment type="similarity">
    <text evidence="2">Belongs to the SMC family. SMC4 subfamily.</text>
</comment>
<reference evidence="11" key="1">
    <citation type="submission" date="2024-04" db="EMBL/GenBank/DDBJ databases">
        <authorList>
            <person name="Shaw F."/>
            <person name="Minotto A."/>
        </authorList>
    </citation>
    <scope>NUCLEOTIDE SEQUENCE [LARGE SCALE GENOMIC DNA]</scope>
</reference>
<dbReference type="InterPro" id="IPR036277">
    <property type="entry name" value="SMC_hinge_sf"/>
</dbReference>
<dbReference type="InterPro" id="IPR010935">
    <property type="entry name" value="SMC_hinge"/>
</dbReference>
<name>A0ABP1CJ30_9APHY</name>
<evidence type="ECO:0000313" key="11">
    <source>
        <dbReference type="Proteomes" id="UP001497453"/>
    </source>
</evidence>
<feature type="compositionally biased region" description="Polar residues" evidence="8">
    <location>
        <begin position="172"/>
        <end position="193"/>
    </location>
</feature>
<keyword evidence="3" id="KW-0547">Nucleotide-binding</keyword>
<feature type="region of interest" description="Disordered" evidence="8">
    <location>
        <begin position="844"/>
        <end position="866"/>
    </location>
</feature>
<feature type="region of interest" description="Disordered" evidence="8">
    <location>
        <begin position="1304"/>
        <end position="1358"/>
    </location>
</feature>
<dbReference type="Gene3D" id="3.40.50.300">
    <property type="entry name" value="P-loop containing nucleotide triphosphate hydrolases"/>
    <property type="match status" value="2"/>
</dbReference>
<dbReference type="PANTHER" id="PTHR18937:SF172">
    <property type="entry name" value="STRUCTURAL MAINTENANCE OF CHROMOSOMES PROTEIN"/>
    <property type="match status" value="1"/>
</dbReference>
<feature type="coiled-coil region" evidence="7">
    <location>
        <begin position="542"/>
        <end position="590"/>
    </location>
</feature>
<dbReference type="EMBL" id="OZ037944">
    <property type="protein sequence ID" value="CAL1694693.1"/>
    <property type="molecule type" value="Genomic_DNA"/>
</dbReference>
<feature type="coiled-coil region" evidence="7">
    <location>
        <begin position="714"/>
        <end position="741"/>
    </location>
</feature>
<evidence type="ECO:0000256" key="8">
    <source>
        <dbReference type="SAM" id="MobiDB-lite"/>
    </source>
</evidence>
<dbReference type="SUPFAM" id="SSF75553">
    <property type="entry name" value="Smc hinge domain"/>
    <property type="match status" value="1"/>
</dbReference>
<proteinExistence type="inferred from homology"/>
<feature type="compositionally biased region" description="Acidic residues" evidence="8">
    <location>
        <begin position="98"/>
        <end position="110"/>
    </location>
</feature>
<evidence type="ECO:0000256" key="6">
    <source>
        <dbReference type="ARBA" id="ARBA00023242"/>
    </source>
</evidence>
<feature type="compositionally biased region" description="Acidic residues" evidence="8">
    <location>
        <begin position="1319"/>
        <end position="1329"/>
    </location>
</feature>
<gene>
    <name evidence="10" type="ORF">GFSPODELE1_LOCUS429</name>
</gene>